<comment type="subcellular location">
    <subcellularLocation>
        <location evidence="1">Cell outer membrane</location>
    </subcellularLocation>
</comment>
<reference evidence="11" key="1">
    <citation type="submission" date="2012-04" db="EMBL/GenBank/DDBJ databases">
        <title>Complete genome sequence of Helicobacter cetorum strain MIT 00-7128.</title>
        <authorList>
            <person name="Kersulyte D."/>
            <person name="Berg D.E."/>
        </authorList>
    </citation>
    <scope>NUCLEOTIDE SEQUENCE [LARGE SCALE GENOMIC DNA]</scope>
    <source>
        <strain evidence="11">MIT 00-7128</strain>
    </source>
</reference>
<dbReference type="Gene3D" id="1.20.1600.10">
    <property type="entry name" value="Outer membrane efflux proteins (OEP)"/>
    <property type="match status" value="1"/>
</dbReference>
<keyword evidence="6" id="KW-0472">Membrane</keyword>
<name>I0EKW8_HELC0</name>
<dbReference type="InterPro" id="IPR003423">
    <property type="entry name" value="OMP_efflux"/>
</dbReference>
<evidence type="ECO:0000256" key="7">
    <source>
        <dbReference type="ARBA" id="ARBA00023237"/>
    </source>
</evidence>
<feature type="signal peptide" evidence="9">
    <location>
        <begin position="1"/>
        <end position="22"/>
    </location>
</feature>
<gene>
    <name evidence="10" type="ordered locus">HCW_01510</name>
</gene>
<dbReference type="GO" id="GO:0015288">
    <property type="term" value="F:porin activity"/>
    <property type="evidence" value="ECO:0007669"/>
    <property type="project" value="TreeGrafter"/>
</dbReference>
<evidence type="ECO:0000256" key="6">
    <source>
        <dbReference type="ARBA" id="ARBA00023136"/>
    </source>
</evidence>
<dbReference type="Pfam" id="PF02321">
    <property type="entry name" value="OEP"/>
    <property type="match status" value="2"/>
</dbReference>
<evidence type="ECO:0000256" key="3">
    <source>
        <dbReference type="ARBA" id="ARBA00022448"/>
    </source>
</evidence>
<keyword evidence="4" id="KW-1134">Transmembrane beta strand</keyword>
<feature type="chain" id="PRO_5003626261" evidence="9">
    <location>
        <begin position="23"/>
        <end position="552"/>
    </location>
</feature>
<dbReference type="InterPro" id="IPR051906">
    <property type="entry name" value="TolC-like"/>
</dbReference>
<dbReference type="Proteomes" id="UP000005010">
    <property type="component" value="Chromosome"/>
</dbReference>
<dbReference type="GO" id="GO:1990281">
    <property type="term" value="C:efflux pump complex"/>
    <property type="evidence" value="ECO:0007669"/>
    <property type="project" value="TreeGrafter"/>
</dbReference>
<evidence type="ECO:0000313" key="10">
    <source>
        <dbReference type="EMBL" id="AFI03587.1"/>
    </source>
</evidence>
<dbReference type="PANTHER" id="PTHR30026">
    <property type="entry name" value="OUTER MEMBRANE PROTEIN TOLC"/>
    <property type="match status" value="1"/>
</dbReference>
<proteinExistence type="inferred from homology"/>
<evidence type="ECO:0000313" key="11">
    <source>
        <dbReference type="Proteomes" id="UP000005010"/>
    </source>
</evidence>
<evidence type="ECO:0000256" key="4">
    <source>
        <dbReference type="ARBA" id="ARBA00022452"/>
    </source>
</evidence>
<feature type="compositionally biased region" description="Polar residues" evidence="8">
    <location>
        <begin position="50"/>
        <end position="66"/>
    </location>
</feature>
<dbReference type="EMBL" id="CP003479">
    <property type="protein sequence ID" value="AFI03587.1"/>
    <property type="molecule type" value="Genomic_DNA"/>
</dbReference>
<evidence type="ECO:0000256" key="9">
    <source>
        <dbReference type="SAM" id="SignalP"/>
    </source>
</evidence>
<evidence type="ECO:0000256" key="1">
    <source>
        <dbReference type="ARBA" id="ARBA00004442"/>
    </source>
</evidence>
<keyword evidence="7" id="KW-0998">Cell outer membrane</keyword>
<organism evidence="10 11">
    <name type="scientific">Helicobacter cetorum (strain ATCC BAA-429 / MIT 00-7128)</name>
    <dbReference type="NCBI Taxonomy" id="182217"/>
    <lineage>
        <taxon>Bacteria</taxon>
        <taxon>Pseudomonadati</taxon>
        <taxon>Campylobacterota</taxon>
        <taxon>Epsilonproteobacteria</taxon>
        <taxon>Campylobacterales</taxon>
        <taxon>Helicobacteraceae</taxon>
        <taxon>Helicobacter</taxon>
    </lineage>
</organism>
<keyword evidence="11" id="KW-1185">Reference proteome</keyword>
<dbReference type="RefSeq" id="WP_014660460.1">
    <property type="nucleotide sequence ID" value="NC_017737.1"/>
</dbReference>
<sequence>MRKTRRILSIALGLAVCLNALEENIASNANQQKTSQTTEDKTQATEQKKNISQTSLPQTPNDNSKLSLAEPFKKTPLTDPKAQRISLVQAWDRVLSNHDGLHASEYEIKRARKLKTAAKLSFLPQIDLSAFYVYLSNPIKMDFTQQKQAGVQQAMGQIHQGLQGIQHTMSPAMQHMPPNMQAGLQAGAQSVMQGFGGLARTLGAPLLYSKQNIVIGALSIVYPIYMGGARFTMVHIADLMQKDAQEVYRLRKLSTFQELVSVYYGMALNTEVAEVLEGIEAGHYKHFQNALKMQKVGQIARVETLGAQVAYDKAHIASARAKDTLDISQLAFNSILSSKENTLPLKGLAIVDKPLPNLSVFVNDAISSYPALRSLANHVEIAKDNTKLQVAKFLPQFTFFGSYIMKQNNSVFEDMIPNWFVGVAGRLPILSPLGRIQKYQASKLGELQVSSQQVQAKKDMELLVSKTYKETLSFLKEYKSLISSIELAKENLKLQEQAFAQGLSTNAQVIDARNTLASIMVEQKSVAYRYIVSLANLMVLSDHIDMFYEYVY</sequence>
<protein>
    <submittedName>
        <fullName evidence="10">Lipase-like protein</fullName>
    </submittedName>
</protein>
<dbReference type="SUPFAM" id="SSF56954">
    <property type="entry name" value="Outer membrane efflux proteins (OEP)"/>
    <property type="match status" value="1"/>
</dbReference>
<keyword evidence="9" id="KW-0732">Signal</keyword>
<dbReference type="STRING" id="182217.HCW_01510"/>
<dbReference type="AlphaFoldDB" id="I0EKW8"/>
<feature type="region of interest" description="Disordered" evidence="8">
    <location>
        <begin position="30"/>
        <end position="67"/>
    </location>
</feature>
<dbReference type="HOGENOM" id="CLU_012817_9_1_7"/>
<evidence type="ECO:0000256" key="5">
    <source>
        <dbReference type="ARBA" id="ARBA00022692"/>
    </source>
</evidence>
<accession>I0EKW8</accession>
<dbReference type="PATRIC" id="fig|182217.3.peg.315"/>
<dbReference type="PANTHER" id="PTHR30026:SF5">
    <property type="entry name" value="ABC-TYPE EFFLUX SYSTEM SECRETIN COMPONENT"/>
    <property type="match status" value="1"/>
</dbReference>
<dbReference type="KEGG" id="hce:HCW_01510"/>
<keyword evidence="5" id="KW-0812">Transmembrane</keyword>
<keyword evidence="3" id="KW-0813">Transport</keyword>
<dbReference type="eggNOG" id="COG1538">
    <property type="taxonomic scope" value="Bacteria"/>
</dbReference>
<dbReference type="GO" id="GO:0015562">
    <property type="term" value="F:efflux transmembrane transporter activity"/>
    <property type="evidence" value="ECO:0007669"/>
    <property type="project" value="InterPro"/>
</dbReference>
<comment type="similarity">
    <text evidence="2">Belongs to the outer membrane factor (OMF) (TC 1.B.17) family.</text>
</comment>
<dbReference type="GO" id="GO:0009279">
    <property type="term" value="C:cell outer membrane"/>
    <property type="evidence" value="ECO:0007669"/>
    <property type="project" value="UniProtKB-SubCell"/>
</dbReference>
<evidence type="ECO:0000256" key="2">
    <source>
        <dbReference type="ARBA" id="ARBA00007613"/>
    </source>
</evidence>
<evidence type="ECO:0000256" key="8">
    <source>
        <dbReference type="SAM" id="MobiDB-lite"/>
    </source>
</evidence>
<feature type="compositionally biased region" description="Basic and acidic residues" evidence="8">
    <location>
        <begin position="38"/>
        <end position="49"/>
    </location>
</feature>